<dbReference type="EMBL" id="JAUEPS010000076">
    <property type="protein sequence ID" value="KAK0440482.1"/>
    <property type="molecule type" value="Genomic_DNA"/>
</dbReference>
<dbReference type="GO" id="GO:0003677">
    <property type="term" value="F:DNA binding"/>
    <property type="evidence" value="ECO:0007669"/>
    <property type="project" value="InterPro"/>
</dbReference>
<dbReference type="GeneID" id="85359453"/>
<dbReference type="GO" id="GO:0015074">
    <property type="term" value="P:DNA integration"/>
    <property type="evidence" value="ECO:0007669"/>
    <property type="project" value="InterPro"/>
</dbReference>
<accession>A0AA39JCY7</accession>
<protein>
    <submittedName>
        <fullName evidence="2">Uncharacterized protein</fullName>
    </submittedName>
</protein>
<gene>
    <name evidence="2" type="ORF">EV420DRAFT_1623116</name>
</gene>
<comment type="caution">
    <text evidence="2">The sequence shown here is derived from an EMBL/GenBank/DDBJ whole genome shotgun (WGS) entry which is preliminary data.</text>
</comment>
<dbReference type="Proteomes" id="UP001175211">
    <property type="component" value="Unassembled WGS sequence"/>
</dbReference>
<keyword evidence="3" id="KW-1185">Reference proteome</keyword>
<dbReference type="RefSeq" id="XP_060323643.1">
    <property type="nucleotide sequence ID" value="XM_060475905.1"/>
</dbReference>
<evidence type="ECO:0000313" key="3">
    <source>
        <dbReference type="Proteomes" id="UP001175211"/>
    </source>
</evidence>
<dbReference type="AlphaFoldDB" id="A0AA39JCY7"/>
<dbReference type="InterPro" id="IPR011010">
    <property type="entry name" value="DNA_brk_join_enz"/>
</dbReference>
<evidence type="ECO:0000313" key="2">
    <source>
        <dbReference type="EMBL" id="KAK0440482.1"/>
    </source>
</evidence>
<dbReference type="GO" id="GO:0006310">
    <property type="term" value="P:DNA recombination"/>
    <property type="evidence" value="ECO:0007669"/>
    <property type="project" value="UniProtKB-KW"/>
</dbReference>
<reference evidence="2" key="1">
    <citation type="submission" date="2023-06" db="EMBL/GenBank/DDBJ databases">
        <authorList>
            <consortium name="Lawrence Berkeley National Laboratory"/>
            <person name="Ahrendt S."/>
            <person name="Sahu N."/>
            <person name="Indic B."/>
            <person name="Wong-Bajracharya J."/>
            <person name="Merenyi Z."/>
            <person name="Ke H.-M."/>
            <person name="Monk M."/>
            <person name="Kocsube S."/>
            <person name="Drula E."/>
            <person name="Lipzen A."/>
            <person name="Balint B."/>
            <person name="Henrissat B."/>
            <person name="Andreopoulos B."/>
            <person name="Martin F.M."/>
            <person name="Harder C.B."/>
            <person name="Rigling D."/>
            <person name="Ford K.L."/>
            <person name="Foster G.D."/>
            <person name="Pangilinan J."/>
            <person name="Papanicolaou A."/>
            <person name="Barry K."/>
            <person name="LaButti K."/>
            <person name="Viragh M."/>
            <person name="Koriabine M."/>
            <person name="Yan M."/>
            <person name="Riley R."/>
            <person name="Champramary S."/>
            <person name="Plett K.L."/>
            <person name="Tsai I.J."/>
            <person name="Slot J."/>
            <person name="Sipos G."/>
            <person name="Plett J."/>
            <person name="Nagy L.G."/>
            <person name="Grigoriev I.V."/>
        </authorList>
    </citation>
    <scope>NUCLEOTIDE SEQUENCE</scope>
    <source>
        <strain evidence="2">CCBAS 213</strain>
    </source>
</reference>
<proteinExistence type="predicted"/>
<organism evidence="2 3">
    <name type="scientific">Armillaria tabescens</name>
    <name type="common">Ringless honey mushroom</name>
    <name type="synonym">Agaricus tabescens</name>
    <dbReference type="NCBI Taxonomy" id="1929756"/>
    <lineage>
        <taxon>Eukaryota</taxon>
        <taxon>Fungi</taxon>
        <taxon>Dikarya</taxon>
        <taxon>Basidiomycota</taxon>
        <taxon>Agaricomycotina</taxon>
        <taxon>Agaricomycetes</taxon>
        <taxon>Agaricomycetidae</taxon>
        <taxon>Agaricales</taxon>
        <taxon>Marasmiineae</taxon>
        <taxon>Physalacriaceae</taxon>
        <taxon>Desarmillaria</taxon>
    </lineage>
</organism>
<name>A0AA39JCY7_ARMTA</name>
<keyword evidence="1" id="KW-0233">DNA recombination</keyword>
<sequence length="133" mass="15394">MAHLCPARAIATWIGTSKITHGYLFPHIDKSCTHLEHCQKPDVFLELFRNNLWDLGISPYVYGTHSFQCGGCQWLSCDLRWSIRQICEWGGWSSDFTHLTIVKYLISSNDNPMLRCEDFFRLDCQVAKCWTCG</sequence>
<dbReference type="SUPFAM" id="SSF56349">
    <property type="entry name" value="DNA breaking-rejoining enzymes"/>
    <property type="match status" value="1"/>
</dbReference>
<dbReference type="InterPro" id="IPR013762">
    <property type="entry name" value="Integrase-like_cat_sf"/>
</dbReference>
<dbReference type="Gene3D" id="1.10.443.10">
    <property type="entry name" value="Intergrase catalytic core"/>
    <property type="match status" value="1"/>
</dbReference>
<evidence type="ECO:0000256" key="1">
    <source>
        <dbReference type="ARBA" id="ARBA00023172"/>
    </source>
</evidence>